<dbReference type="PANTHER" id="PTHR21444">
    <property type="entry name" value="COILED-COIL DOMAIN-CONTAINING PROTEIN 180"/>
    <property type="match status" value="1"/>
</dbReference>
<sequence length="1444" mass="166221">MEMCCEQDMALCCNKAMVEIIPLLTIQQSATYRRNQNDGISKPQGKISVTLVSGMATVQGIEGPRIGETSEASSPTHRQPTAFSEAWGNVDSSSAEKVRGLPDVVAVAEEAGSSTWQHLAERRQKRHDRAVTEMQQELDCIGREMEASVLVLQKFLQRKVMKSDEKSELLFEKMASDMALEGFSFECLEELWSMIHQQSSKRKKWIRAVDESLKEIERSRAIKIAEVLTKYTVKLEEISFFLAPDVHKLINDKAMNINRALLGNERATAKLLFNLMKSELEKDKLHQLKWQEMVKDWKLIQKICVVQSFREFMASEEVQNPPAVKTEMENMIKEQIVLSEQRLRVLQHIGTVFPPTHTQSDLDEWYRTLENLNKSIDTHNVECMEKMRVQYEMVQSKCQEKVQTCKMTLLDMNICTVEDVEVVHSNMLQMTEELKHRFEEELEQMDSDFKEMAQWNEEHCQGFYSYFQEAMGLWDVHQLQLSQQQDVLQKKVDKFRWEQDNRIQMMKGDLHTILEKMKMASCEEKLKAYSENALSSLDQIRTRNETLKQIVMNEVMAYPKAILWELISYSMSISQHFSVKEIFKQSVSESSEAESAEVATEALPTDSGNTSTGLGVKEAEKTDITESYFTKYEKEESLPVYLKHVLLTEATFLQLKERIHLCFSEHLEEWFAESLSNSYVFVAAKKEELNSIPLLHLQLHQQKQEEIQTKIYNARAGQLSLHKEHLECHRAGLAGGLEKERAEFLRFSEQLNNLNTTFPSRVCTLENDLLHSPVTEQSASSSSTLESELNNHQESIRVTVQSYQEHLEEVLGKLRDSNVVFLKSCRLFSEGGDFSCEEIKFFNQCLQKESKQIDSFESSIKTDMEKIKSSCLEQATELFKQSEKKFASLSRSRAFMEKVHQSLKKLRQQIKSEVANSNFQSVTLKSHLEKLQQKRNAYVYSTAAKEVTSDQHGMALPSKELYDFAREVLKQLKNRSVYLDCVLVKAAIPNGTKDFTPPDTDGTLQEDLTTPDKGGKLQDVIAAAIPKLSLRDEGKRLVMGLDPDKYPWLNPSGMETSIFQDLAIDVIKNLAGFDPSKKYQDLNQRTKDAGPRPVKKKGSDAHSQKSTGKRLSRDETKQRKSGTGRKSLTRDERAQIFGKRPSQSDTFKGIIMSILWKSNNTLLCLGEEFYADKKNPPSERLEDLPDKFEHWAEMLRMKLLSYQMQTDDYYNSCLREFQDQLKWFEEELSSVSQLVVESLLKVHEQKFSSSTGRIQHLFHRQLKEWEDVKTVHRRKLHYSLGHPNNSLQLEALCQEEIKRQKDQTDGVLLNTKMLQDCAAECAQSFFSELAALTEKLLLELDETITVDDVKVAGVGQEYLRLLFLTFQTLLFAEELHQFQQLKLPWAIWQWWMQDKLHISVTRDPQFHDFLESHNGPVVPGESAMSESSPGFREAPKCHNGPLVP</sequence>
<gene>
    <name evidence="4" type="ORF">HGM15179_000256</name>
</gene>
<feature type="compositionally biased region" description="Basic and acidic residues" evidence="1">
    <location>
        <begin position="1077"/>
        <end position="1090"/>
    </location>
</feature>
<reference evidence="4" key="1">
    <citation type="submission" date="2019-04" db="EMBL/GenBank/DDBJ databases">
        <title>Genome assembly of Zosterops borbonicus 15179.</title>
        <authorList>
            <person name="Leroy T."/>
            <person name="Anselmetti Y."/>
            <person name="Tilak M.-K."/>
            <person name="Nabholz B."/>
        </authorList>
    </citation>
    <scope>NUCLEOTIDE SEQUENCE</scope>
    <source>
        <strain evidence="4">HGM_15179</strain>
        <tissue evidence="4">Muscle</tissue>
    </source>
</reference>
<feature type="region of interest" description="Disordered" evidence="1">
    <location>
        <begin position="1417"/>
        <end position="1444"/>
    </location>
</feature>
<dbReference type="PANTHER" id="PTHR21444:SF14">
    <property type="entry name" value="COILED-COIL DOMAIN-CONTAINING PROTEIN 180"/>
    <property type="match status" value="1"/>
</dbReference>
<dbReference type="Pfam" id="PF14644">
    <property type="entry name" value="DUF4456"/>
    <property type="match status" value="1"/>
</dbReference>
<proteinExistence type="predicted"/>
<dbReference type="OrthoDB" id="431588at2759"/>
<dbReference type="Pfam" id="PF14643">
    <property type="entry name" value="DUF4455"/>
    <property type="match status" value="1"/>
</dbReference>
<evidence type="ECO:0000313" key="4">
    <source>
        <dbReference type="EMBL" id="TRZ26851.1"/>
    </source>
</evidence>
<evidence type="ECO:0008006" key="6">
    <source>
        <dbReference type="Google" id="ProtNLM"/>
    </source>
</evidence>
<feature type="region of interest" description="Disordered" evidence="1">
    <location>
        <begin position="594"/>
        <end position="617"/>
    </location>
</feature>
<evidence type="ECO:0000259" key="3">
    <source>
        <dbReference type="Pfam" id="PF14644"/>
    </source>
</evidence>
<feature type="domain" description="DUF4455" evidence="2">
    <location>
        <begin position="121"/>
        <end position="586"/>
    </location>
</feature>
<evidence type="ECO:0000259" key="2">
    <source>
        <dbReference type="Pfam" id="PF14643"/>
    </source>
</evidence>
<evidence type="ECO:0000313" key="5">
    <source>
        <dbReference type="Proteomes" id="UP000796761"/>
    </source>
</evidence>
<name>A0A8K1LUX1_9PASS</name>
<protein>
    <recommendedName>
        <fullName evidence="6">Coiled-coil domain-containing protein 180</fullName>
    </recommendedName>
</protein>
<dbReference type="InterPro" id="IPR027914">
    <property type="entry name" value="DUF4456"/>
</dbReference>
<dbReference type="EMBL" id="SWJQ01000004">
    <property type="protein sequence ID" value="TRZ26851.1"/>
    <property type="molecule type" value="Genomic_DNA"/>
</dbReference>
<evidence type="ECO:0000256" key="1">
    <source>
        <dbReference type="SAM" id="MobiDB-lite"/>
    </source>
</evidence>
<feature type="region of interest" description="Disordered" evidence="1">
    <location>
        <begin position="1077"/>
        <end position="1140"/>
    </location>
</feature>
<comment type="caution">
    <text evidence="4">The sequence shown here is derived from an EMBL/GenBank/DDBJ whole genome shotgun (WGS) entry which is preliminary data.</text>
</comment>
<accession>A0A8K1LUX1</accession>
<dbReference type="InterPro" id="IPR028089">
    <property type="entry name" value="DUF4455"/>
</dbReference>
<keyword evidence="5" id="KW-1185">Reference proteome</keyword>
<feature type="domain" description="DUF4456" evidence="3">
    <location>
        <begin position="1167"/>
        <end position="1352"/>
    </location>
</feature>
<organism evidence="4 5">
    <name type="scientific">Zosterops borbonicus</name>
    <dbReference type="NCBI Taxonomy" id="364589"/>
    <lineage>
        <taxon>Eukaryota</taxon>
        <taxon>Metazoa</taxon>
        <taxon>Chordata</taxon>
        <taxon>Craniata</taxon>
        <taxon>Vertebrata</taxon>
        <taxon>Euteleostomi</taxon>
        <taxon>Archelosauria</taxon>
        <taxon>Archosauria</taxon>
        <taxon>Dinosauria</taxon>
        <taxon>Saurischia</taxon>
        <taxon>Theropoda</taxon>
        <taxon>Coelurosauria</taxon>
        <taxon>Aves</taxon>
        <taxon>Neognathae</taxon>
        <taxon>Neoaves</taxon>
        <taxon>Telluraves</taxon>
        <taxon>Australaves</taxon>
        <taxon>Passeriformes</taxon>
        <taxon>Sylvioidea</taxon>
        <taxon>Zosteropidae</taxon>
        <taxon>Zosterops</taxon>
    </lineage>
</organism>
<dbReference type="Proteomes" id="UP000796761">
    <property type="component" value="Unassembled WGS sequence"/>
</dbReference>